<keyword evidence="1" id="KW-1133">Transmembrane helix</keyword>
<feature type="transmembrane region" description="Helical" evidence="1">
    <location>
        <begin position="183"/>
        <end position="201"/>
    </location>
</feature>
<dbReference type="Proteomes" id="UP000230842">
    <property type="component" value="Unassembled WGS sequence"/>
</dbReference>
<organism evidence="3 4">
    <name type="scientific">Mumia flava</name>
    <dbReference type="NCBI Taxonomy" id="1348852"/>
    <lineage>
        <taxon>Bacteria</taxon>
        <taxon>Bacillati</taxon>
        <taxon>Actinomycetota</taxon>
        <taxon>Actinomycetes</taxon>
        <taxon>Propionibacteriales</taxon>
        <taxon>Nocardioidaceae</taxon>
        <taxon>Mumia</taxon>
    </lineage>
</organism>
<comment type="caution">
    <text evidence="3">The sequence shown here is derived from an EMBL/GenBank/DDBJ whole genome shotgun (WGS) entry which is preliminary data.</text>
</comment>
<feature type="transmembrane region" description="Helical" evidence="1">
    <location>
        <begin position="239"/>
        <end position="257"/>
    </location>
</feature>
<feature type="transmembrane region" description="Helical" evidence="1">
    <location>
        <begin position="356"/>
        <end position="374"/>
    </location>
</feature>
<evidence type="ECO:0000256" key="1">
    <source>
        <dbReference type="SAM" id="Phobius"/>
    </source>
</evidence>
<proteinExistence type="predicted"/>
<evidence type="ECO:0000313" key="4">
    <source>
        <dbReference type="Proteomes" id="UP000230842"/>
    </source>
</evidence>
<keyword evidence="1" id="KW-0472">Membrane</keyword>
<keyword evidence="1" id="KW-0812">Transmembrane</keyword>
<sequence length="733" mass="76923">MTGWRRVVSRPVLVLLVLLPAVAALALTAALRTPEQPHRVPIQLVAPPLVATTLAAEANDLANRPFDAAATDDADAARADVADGTAVASIEVDLAGTQDTLVVNRHTDDALADAVRKQIDALEQSYGRTVTVEEVTADGVGPAPPGRGHAYALVLSAILLGFGTVVVISLARGPVALTLRLGVVRLVGIAAASVAGGIVLPRLGPLTVPGEPVAIGVSVALGVAAAATITLALESLAGLAGLGLAAITFLAFEPGLLRGTDPALQNAPWNQVSSVLPSGALLDAVTTAAFYGGTGWAVAIALLVTWVAVAVMTSITARFVRARYGITLDRLGPIHPPPDPSDDAAPTHPTLWRLRVLAVVVPVAVLALAATALVPSGGSAEVARPPSRATETECLATGDVTSVADLNRIASDVRGAPQFQGGDVGADVELSDGRRLMLFGDTLRAPDFDGQRFVRNSMLVFQPDCAQVVVPADHGALIPDRGDGVGYWPMSVGAVAYPGYDLVAVATQRVRTTGATALSFENLGPSFAIFVVRPGQPPQLVAQGDIGPDDPDPARPTWGAASAVHDGWVYLYGTARPVTDGVFGFSLSLARVRPENILEHDRWRYWDGRRWSREAGEATELIGAEGGVSQTLSVFESDGTWYALSKRDEFLGDDLVLWSAPAPTGPFTAQPPVAQLPSDTTRGLLRYMPLAHPDLLPRKDTVVVSYSRNRTDVDEVIDNPLRYRPRFLRVPLP</sequence>
<keyword evidence="4" id="KW-1185">Reference proteome</keyword>
<feature type="transmembrane region" description="Helical" evidence="1">
    <location>
        <begin position="296"/>
        <end position="320"/>
    </location>
</feature>
<dbReference type="EMBL" id="PGEZ01000001">
    <property type="protein sequence ID" value="PJJ56544.1"/>
    <property type="molecule type" value="Genomic_DNA"/>
</dbReference>
<feature type="transmembrane region" description="Helical" evidence="1">
    <location>
        <begin position="213"/>
        <end position="232"/>
    </location>
</feature>
<evidence type="ECO:0000259" key="2">
    <source>
        <dbReference type="Pfam" id="PF13810"/>
    </source>
</evidence>
<reference evidence="3 4" key="1">
    <citation type="submission" date="2017-11" db="EMBL/GenBank/DDBJ databases">
        <title>Genomic Encyclopedia of Archaeal and Bacterial Type Strains, Phase II (KMG-II): From Individual Species to Whole Genera.</title>
        <authorList>
            <person name="Goeker M."/>
        </authorList>
    </citation>
    <scope>NUCLEOTIDE SEQUENCE [LARGE SCALE GENOMIC DNA]</scope>
    <source>
        <strain evidence="3 4">DSM 27763</strain>
    </source>
</reference>
<dbReference type="AlphaFoldDB" id="A0A0B2BNV0"/>
<protein>
    <submittedName>
        <fullName evidence="3">Uncharacterized protein DUF4185</fullName>
    </submittedName>
</protein>
<gene>
    <name evidence="3" type="ORF">CLV56_0753</name>
</gene>
<accession>A0A0B2BNV0</accession>
<name>A0A0B2BNV0_9ACTN</name>
<feature type="domain" description="DUF4185" evidence="2">
    <location>
        <begin position="561"/>
        <end position="694"/>
    </location>
</feature>
<feature type="transmembrane region" description="Helical" evidence="1">
    <location>
        <begin position="150"/>
        <end position="171"/>
    </location>
</feature>
<dbReference type="RefSeq" id="WP_039345654.1">
    <property type="nucleotide sequence ID" value="NZ_PGEZ01000001.1"/>
</dbReference>
<dbReference type="Pfam" id="PF13810">
    <property type="entry name" value="DUF4185"/>
    <property type="match status" value="1"/>
</dbReference>
<dbReference type="InterPro" id="IPR025442">
    <property type="entry name" value="DUF4185"/>
</dbReference>
<evidence type="ECO:0000313" key="3">
    <source>
        <dbReference type="EMBL" id="PJJ56544.1"/>
    </source>
</evidence>
<dbReference type="OrthoDB" id="284233at2"/>